<dbReference type="GO" id="GO:0042157">
    <property type="term" value="P:lipoprotein metabolic process"/>
    <property type="evidence" value="ECO:0007669"/>
    <property type="project" value="TreeGrafter"/>
</dbReference>
<evidence type="ECO:0000256" key="4">
    <source>
        <dbReference type="ARBA" id="ARBA00022824"/>
    </source>
</evidence>
<keyword evidence="3 7" id="KW-0732">Signal</keyword>
<dbReference type="InterPro" id="IPR001747">
    <property type="entry name" value="Vitellogenin_N"/>
</dbReference>
<dbReference type="GO" id="GO:0008289">
    <property type="term" value="F:lipid binding"/>
    <property type="evidence" value="ECO:0007669"/>
    <property type="project" value="InterPro"/>
</dbReference>
<dbReference type="GO" id="GO:0005783">
    <property type="term" value="C:endoplasmic reticulum"/>
    <property type="evidence" value="ECO:0007669"/>
    <property type="project" value="UniProtKB-SubCell"/>
</dbReference>
<keyword evidence="10" id="KW-1185">Reference proteome</keyword>
<dbReference type="Gene3D" id="1.25.10.20">
    <property type="entry name" value="Vitellinogen, superhelical"/>
    <property type="match status" value="1"/>
</dbReference>
<evidence type="ECO:0000256" key="7">
    <source>
        <dbReference type="SAM" id="SignalP"/>
    </source>
</evidence>
<dbReference type="Pfam" id="PF19444">
    <property type="entry name" value="MTP_lip_bd"/>
    <property type="match status" value="1"/>
</dbReference>
<dbReference type="Gene3D" id="2.30.230.10">
    <property type="entry name" value="Lipovitellin, beta-sheet shell regions, chain A"/>
    <property type="match status" value="1"/>
</dbReference>
<dbReference type="SMART" id="SM00638">
    <property type="entry name" value="LPD_N"/>
    <property type="match status" value="1"/>
</dbReference>
<sequence length="900" mass="100416">MNVLCVLFGWSIGVCYGFVLLSSASEQAVEIFESGRAYSYEYRSIVSLNEENRSGKVQAENPGGFSVEGDVTVQVVAEIEGGGRCLKIEFLSPKLRVPSKDRLVFQPSRLDATKNSPFFALWESGKVSGIFLEESEEVSMKNLKKGIASLLQFQLVNGKLETEETDSSGKCSTVYISTTDFPSNLTKTKSNCISPDLDKQEIPQNPSLSVEILSKRTTNYQFQQNPDRISSIHSREIHSAFLSAREEMGNRLETEETLILRRFGNVDIENSQKKAGKADEFVENFGREKGLTYARESLLTEIERNADGDVGKSFGKTVEFHRDSLKVAEVATTKQSRAFLEVLKAARKAEKRELLDVLKAKKNKEILPQLYDVLGHVGTQEAHQAVTKRLHFEKHDLTDLSERYLWALAFSPRPRPEVIKDLLDKFSKLNDIPEKVQETLVLAVASMARKLHHVHQGTFEAVQETILNNLDYAKGDGKLKYLRALRNLKAPNTLPVLFKYISSGTALEGALSWRAVEAMVKDNRRLNTTDVLSEAEKTLFQLNRRHDSSARTIAADILIEESRRSGKLSGKLLDFLVLPDPNYEVKRYVRQRIEMAAERDGEFGKSAEKRWKGERLLNNYSGASPRGLSVSLARKFLEHPSWNGSLVAVQEMKSGVVKRGKIDVVMEKNGLEDELFSLGIFSNGLHSFMSGDEEEAEEEGTSAATAGIELAVLGAQIRPFVFFEGQGELMGHVWSGTASELTPAFQVITLLQDQSEYVRLGSGLIGKIDIKGAASLDLSGQIEISLWNRNARSLVRKSAGIVVIGSTGIDSSFVKSSIEFVSSIEPILNLQTDIDFSSNLQLCMRLTQPETVLRHTVRKIEAIPENKKETRTSKNRKMSVPGKSYNFNKKNNEMCKALFG</sequence>
<evidence type="ECO:0000259" key="8">
    <source>
        <dbReference type="PROSITE" id="PS51211"/>
    </source>
</evidence>
<dbReference type="AlphaFoldDB" id="A0A9N9U2H8"/>
<evidence type="ECO:0000256" key="5">
    <source>
        <dbReference type="PROSITE-ProRule" id="PRU00557"/>
    </source>
</evidence>
<feature type="chain" id="PRO_5040122424" description="Vitellogenin domain-containing protein" evidence="7">
    <location>
        <begin position="18"/>
        <end position="900"/>
    </location>
</feature>
<name>A0A9N9U2H8_PHYSR</name>
<dbReference type="GO" id="GO:0005548">
    <property type="term" value="F:phospholipid transporter activity"/>
    <property type="evidence" value="ECO:0007669"/>
    <property type="project" value="InterPro"/>
</dbReference>
<accession>A0A9N9U2H8</accession>
<dbReference type="InterPro" id="IPR015819">
    <property type="entry name" value="Lipid_transp_b-sht_shell"/>
</dbReference>
<feature type="domain" description="Vitellogenin" evidence="8">
    <location>
        <begin position="32"/>
        <end position="675"/>
    </location>
</feature>
<feature type="region of interest" description="Disordered" evidence="6">
    <location>
        <begin position="865"/>
        <end position="884"/>
    </location>
</feature>
<dbReference type="InterPro" id="IPR015816">
    <property type="entry name" value="Vitellinogen_b-sht_N"/>
</dbReference>
<dbReference type="Pfam" id="PF01347">
    <property type="entry name" value="Vitellogenin_N"/>
    <property type="match status" value="1"/>
</dbReference>
<evidence type="ECO:0000256" key="6">
    <source>
        <dbReference type="SAM" id="MobiDB-lite"/>
    </source>
</evidence>
<gene>
    <name evidence="9" type="ORF">PHYEVI_LOCUS11633</name>
</gene>
<organism evidence="9 10">
    <name type="scientific">Phyllotreta striolata</name>
    <name type="common">Striped flea beetle</name>
    <name type="synonym">Crioceris striolata</name>
    <dbReference type="NCBI Taxonomy" id="444603"/>
    <lineage>
        <taxon>Eukaryota</taxon>
        <taxon>Metazoa</taxon>
        <taxon>Ecdysozoa</taxon>
        <taxon>Arthropoda</taxon>
        <taxon>Hexapoda</taxon>
        <taxon>Insecta</taxon>
        <taxon>Pterygota</taxon>
        <taxon>Neoptera</taxon>
        <taxon>Endopterygota</taxon>
        <taxon>Coleoptera</taxon>
        <taxon>Polyphaga</taxon>
        <taxon>Cucujiformia</taxon>
        <taxon>Chrysomeloidea</taxon>
        <taxon>Chrysomelidae</taxon>
        <taxon>Galerucinae</taxon>
        <taxon>Alticini</taxon>
        <taxon>Phyllotreta</taxon>
    </lineage>
</organism>
<proteinExistence type="predicted"/>
<dbReference type="InterPro" id="IPR039988">
    <property type="entry name" value="MTTP"/>
</dbReference>
<dbReference type="Proteomes" id="UP001153712">
    <property type="component" value="Chromosome 9"/>
</dbReference>
<dbReference type="EMBL" id="OU900102">
    <property type="protein sequence ID" value="CAG9865398.1"/>
    <property type="molecule type" value="Genomic_DNA"/>
</dbReference>
<dbReference type="OrthoDB" id="5865932at2759"/>
<evidence type="ECO:0000256" key="2">
    <source>
        <dbReference type="ARBA" id="ARBA00022448"/>
    </source>
</evidence>
<protein>
    <recommendedName>
        <fullName evidence="8">Vitellogenin domain-containing protein</fullName>
    </recommendedName>
</protein>
<evidence type="ECO:0000313" key="9">
    <source>
        <dbReference type="EMBL" id="CAG9865398.1"/>
    </source>
</evidence>
<dbReference type="PROSITE" id="PS51211">
    <property type="entry name" value="VITELLOGENIN"/>
    <property type="match status" value="1"/>
</dbReference>
<dbReference type="SUPFAM" id="SSF56968">
    <property type="entry name" value="Lipovitellin-phosvitin complex, beta-sheet shell regions"/>
    <property type="match status" value="1"/>
</dbReference>
<dbReference type="InterPro" id="IPR045811">
    <property type="entry name" value="MTP_lip-bd"/>
</dbReference>
<evidence type="ECO:0000256" key="1">
    <source>
        <dbReference type="ARBA" id="ARBA00004240"/>
    </source>
</evidence>
<dbReference type="GO" id="GO:0005794">
    <property type="term" value="C:Golgi apparatus"/>
    <property type="evidence" value="ECO:0007669"/>
    <property type="project" value="TreeGrafter"/>
</dbReference>
<reference evidence="9" key="1">
    <citation type="submission" date="2022-01" db="EMBL/GenBank/DDBJ databases">
        <authorList>
            <person name="King R."/>
        </authorList>
    </citation>
    <scope>NUCLEOTIDE SEQUENCE</scope>
</reference>
<keyword evidence="2" id="KW-0813">Transport</keyword>
<dbReference type="PANTHER" id="PTHR13024">
    <property type="entry name" value="MICROSOMAL TRIGLYCERIDE TRANSFER PROTEIN, LARGE SUBUNIT"/>
    <property type="match status" value="1"/>
</dbReference>
<dbReference type="PANTHER" id="PTHR13024:SF0">
    <property type="entry name" value="MICROSOMAL TRIACYLGLYCEROL TRANSFER PROTEIN"/>
    <property type="match status" value="1"/>
</dbReference>
<evidence type="ECO:0000256" key="3">
    <source>
        <dbReference type="ARBA" id="ARBA00022729"/>
    </source>
</evidence>
<dbReference type="SUPFAM" id="SSF48431">
    <property type="entry name" value="Lipovitellin-phosvitin complex, superhelical domain"/>
    <property type="match status" value="1"/>
</dbReference>
<dbReference type="GO" id="GO:0016323">
    <property type="term" value="C:basolateral plasma membrane"/>
    <property type="evidence" value="ECO:0007669"/>
    <property type="project" value="TreeGrafter"/>
</dbReference>
<keyword evidence="4" id="KW-0256">Endoplasmic reticulum</keyword>
<dbReference type="InterPro" id="IPR011030">
    <property type="entry name" value="Lipovitellin_superhlx_dom"/>
</dbReference>
<comment type="subcellular location">
    <subcellularLocation>
        <location evidence="1">Endoplasmic reticulum</location>
    </subcellularLocation>
</comment>
<feature type="signal peptide" evidence="7">
    <location>
        <begin position="1"/>
        <end position="17"/>
    </location>
</feature>
<evidence type="ECO:0000313" key="10">
    <source>
        <dbReference type="Proteomes" id="UP001153712"/>
    </source>
</evidence>
<comment type="caution">
    <text evidence="5">Lacks conserved residue(s) required for the propagation of feature annotation.</text>
</comment>